<evidence type="ECO:0000313" key="3">
    <source>
        <dbReference type="Proteomes" id="UP000006502"/>
    </source>
</evidence>
<dbReference type="HOGENOM" id="CLU_2012741_0_0_14"/>
<evidence type="ECO:0008006" key="4">
    <source>
        <dbReference type="Google" id="ProtNLM"/>
    </source>
</evidence>
<proteinExistence type="predicted"/>
<feature type="signal peptide" evidence="1">
    <location>
        <begin position="1"/>
        <end position="22"/>
    </location>
</feature>
<reference evidence="2 3" key="1">
    <citation type="journal article" date="2012" name="J. Bacteriol.">
        <title>Genome Sequence of "Candidatus Mycoplasma haemolamae" Strain Purdue, a Red Blood Cell Pathogen of Alpacas (Vicugna pacos) and Llamas (Lama glama).</title>
        <authorList>
            <person name="Guimaraes A.M."/>
            <person name="Toth B."/>
            <person name="Santos A.P."/>
            <person name="do Nascimento N.C."/>
            <person name="Kritchevsky J.E."/>
            <person name="Messick J.B."/>
        </authorList>
    </citation>
    <scope>NUCLEOTIDE SEQUENCE [LARGE SCALE GENOMIC DNA]</scope>
    <source>
        <strain evidence="2 3">Purdue</strain>
    </source>
</reference>
<sequence>MIIKKSAIALGSSLGVAGTTCAGVVLLDPSLVSTDDSRDSETKSADRNFKFLIQKGDRKEEINLNCPNASVTSSPSEINCMENDPKHTIAWKSIQIYNVEKSKCKLLESSTDIFSCDREEIPK</sequence>
<evidence type="ECO:0000313" key="2">
    <source>
        <dbReference type="EMBL" id="AFO52198.1"/>
    </source>
</evidence>
<dbReference type="Proteomes" id="UP000006502">
    <property type="component" value="Chromosome"/>
</dbReference>
<name>I7BK01_MYCHA</name>
<reference evidence="3" key="2">
    <citation type="submission" date="2012-07" db="EMBL/GenBank/DDBJ databases">
        <title>Complete genome sequence of 'Candidatus Mycoplasma haemolamae'.</title>
        <authorList>
            <person name="Guimaraes A.M.S."/>
            <person name="Toth B."/>
            <person name="Santos A.P."/>
            <person name="Nascimento N.C."/>
            <person name="Sojka J.E."/>
            <person name="Messick J.B."/>
        </authorList>
    </citation>
    <scope>NUCLEOTIDE SEQUENCE [LARGE SCALE GENOMIC DNA]</scope>
    <source>
        <strain evidence="3">Purdue</strain>
    </source>
</reference>
<gene>
    <name evidence="2" type="ordered locus">MHLP_03090</name>
</gene>
<dbReference type="STRING" id="1212765.MHLP_03090"/>
<dbReference type="KEGG" id="mhl:MHLP_03090"/>
<dbReference type="EMBL" id="CP003731">
    <property type="protein sequence ID" value="AFO52198.1"/>
    <property type="molecule type" value="Genomic_DNA"/>
</dbReference>
<keyword evidence="3" id="KW-1185">Reference proteome</keyword>
<evidence type="ECO:0000256" key="1">
    <source>
        <dbReference type="SAM" id="SignalP"/>
    </source>
</evidence>
<feature type="chain" id="PRO_5003708230" description="Lipoprotein" evidence="1">
    <location>
        <begin position="23"/>
        <end position="123"/>
    </location>
</feature>
<keyword evidence="1" id="KW-0732">Signal</keyword>
<organism evidence="2 3">
    <name type="scientific">Mycoplasma haematolamae (strain Purdue)</name>
    <dbReference type="NCBI Taxonomy" id="1212765"/>
    <lineage>
        <taxon>Bacteria</taxon>
        <taxon>Bacillati</taxon>
        <taxon>Mycoplasmatota</taxon>
        <taxon>Mollicutes</taxon>
        <taxon>Mycoplasmataceae</taxon>
        <taxon>Mycoplasma</taxon>
    </lineage>
</organism>
<dbReference type="AlphaFoldDB" id="I7BK01"/>
<protein>
    <recommendedName>
        <fullName evidence="4">Lipoprotein</fullName>
    </recommendedName>
</protein>
<accession>I7BK01</accession>
<dbReference type="PATRIC" id="fig|1212765.3.peg.700"/>